<evidence type="ECO:0000256" key="10">
    <source>
        <dbReference type="ARBA" id="ARBA00022827"/>
    </source>
</evidence>
<evidence type="ECO:0000256" key="9">
    <source>
        <dbReference type="ARBA" id="ARBA00022630"/>
    </source>
</evidence>
<keyword evidence="7 19" id="KW-0963">Cytoplasm</keyword>
<dbReference type="HAMAP" id="MF_00037">
    <property type="entry name" value="MurB"/>
    <property type="match status" value="1"/>
</dbReference>
<dbReference type="NCBIfam" id="NF010478">
    <property type="entry name" value="PRK13903.1"/>
    <property type="match status" value="1"/>
</dbReference>
<dbReference type="InterPro" id="IPR016167">
    <property type="entry name" value="FAD-bd_PCMH_sub1"/>
</dbReference>
<evidence type="ECO:0000313" key="21">
    <source>
        <dbReference type="EMBL" id="QUB75165.1"/>
    </source>
</evidence>
<dbReference type="EMBL" id="CP072361">
    <property type="protein sequence ID" value="QUB75165.1"/>
    <property type="molecule type" value="Genomic_DNA"/>
</dbReference>
<dbReference type="InterPro" id="IPR003170">
    <property type="entry name" value="MurB"/>
</dbReference>
<feature type="active site" evidence="19">
    <location>
        <position position="160"/>
    </location>
</feature>
<dbReference type="GO" id="GO:0008762">
    <property type="term" value="F:UDP-N-acetylmuramate dehydrogenase activity"/>
    <property type="evidence" value="ECO:0007669"/>
    <property type="project" value="UniProtKB-EC"/>
</dbReference>
<keyword evidence="11 19" id="KW-0521">NADP</keyword>
<evidence type="ECO:0000256" key="19">
    <source>
        <dbReference type="HAMAP-Rule" id="MF_00037"/>
    </source>
</evidence>
<evidence type="ECO:0000256" key="8">
    <source>
        <dbReference type="ARBA" id="ARBA00022618"/>
    </source>
</evidence>
<protein>
    <recommendedName>
        <fullName evidence="6 19">UDP-N-acetylenolpyruvoylglucosamine reductase</fullName>
        <ecNumber evidence="5 19">1.3.1.98</ecNumber>
    </recommendedName>
    <alternativeName>
        <fullName evidence="17 19">UDP-N-acetylmuramate dehydrogenase</fullName>
    </alternativeName>
</protein>
<evidence type="ECO:0000256" key="15">
    <source>
        <dbReference type="ARBA" id="ARBA00023306"/>
    </source>
</evidence>
<dbReference type="InterPro" id="IPR011601">
    <property type="entry name" value="MurB_C"/>
</dbReference>
<dbReference type="Gene3D" id="3.90.78.10">
    <property type="entry name" value="UDP-N-acetylenolpyruvoylglucosamine reductase, C-terminal domain"/>
    <property type="match status" value="1"/>
</dbReference>
<keyword evidence="13 19" id="KW-0573">Peptidoglycan synthesis</keyword>
<dbReference type="InterPro" id="IPR016166">
    <property type="entry name" value="FAD-bd_PCMH"/>
</dbReference>
<dbReference type="Gene3D" id="3.30.43.10">
    <property type="entry name" value="Uridine Diphospho-n-acetylenolpyruvylglucosamine Reductase, domain 2"/>
    <property type="match status" value="1"/>
</dbReference>
<dbReference type="SUPFAM" id="SSF56194">
    <property type="entry name" value="Uridine diphospho-N-Acetylenolpyruvylglucosamine reductase, MurB, C-terminal domain"/>
    <property type="match status" value="1"/>
</dbReference>
<keyword evidence="9 19" id="KW-0285">Flavoprotein</keyword>
<evidence type="ECO:0000256" key="3">
    <source>
        <dbReference type="ARBA" id="ARBA00004496"/>
    </source>
</evidence>
<keyword evidence="8 19" id="KW-0132">Cell division</keyword>
<keyword evidence="15 19" id="KW-0131">Cell cycle</keyword>
<evidence type="ECO:0000256" key="12">
    <source>
        <dbReference type="ARBA" id="ARBA00022960"/>
    </source>
</evidence>
<evidence type="ECO:0000313" key="22">
    <source>
        <dbReference type="Proteomes" id="UP000682195"/>
    </source>
</evidence>
<keyword evidence="12 19" id="KW-0133">Cell shape</keyword>
<evidence type="ECO:0000256" key="17">
    <source>
        <dbReference type="ARBA" id="ARBA00031026"/>
    </source>
</evidence>
<evidence type="ECO:0000256" key="4">
    <source>
        <dbReference type="ARBA" id="ARBA00004752"/>
    </source>
</evidence>
<evidence type="ECO:0000256" key="11">
    <source>
        <dbReference type="ARBA" id="ARBA00022857"/>
    </source>
</evidence>
<dbReference type="Proteomes" id="UP000682195">
    <property type="component" value="Chromosome 1"/>
</dbReference>
<dbReference type="PANTHER" id="PTHR21071:SF4">
    <property type="entry name" value="UDP-N-ACETYLENOLPYRUVOYLGLUCOSAMINE REDUCTASE"/>
    <property type="match status" value="1"/>
</dbReference>
<dbReference type="PROSITE" id="PS51387">
    <property type="entry name" value="FAD_PCMH"/>
    <property type="match status" value="1"/>
</dbReference>
<dbReference type="Pfam" id="PF01565">
    <property type="entry name" value="FAD_binding_4"/>
    <property type="match status" value="1"/>
</dbReference>
<keyword evidence="10 19" id="KW-0274">FAD</keyword>
<dbReference type="Gene3D" id="3.30.465.10">
    <property type="match status" value="1"/>
</dbReference>
<evidence type="ECO:0000259" key="20">
    <source>
        <dbReference type="PROSITE" id="PS51387"/>
    </source>
</evidence>
<comment type="function">
    <text evidence="2 19">Cell wall formation.</text>
</comment>
<evidence type="ECO:0000256" key="1">
    <source>
        <dbReference type="ARBA" id="ARBA00001974"/>
    </source>
</evidence>
<proteinExistence type="inferred from homology"/>
<comment type="pathway">
    <text evidence="4 19">Cell wall biogenesis; peptidoglycan biosynthesis.</text>
</comment>
<keyword evidence="16 19" id="KW-0961">Cell wall biogenesis/degradation</keyword>
<evidence type="ECO:0000256" key="18">
    <source>
        <dbReference type="ARBA" id="ARBA00048914"/>
    </source>
</evidence>
<sequence>MKIEYDYSLLEHNTFGIDAKCRRFIEYASVEDAQKVVRSLKDEDYPLLILGGGSNLLLTGDYKGTVLHSGISFIEQIDEERVRCGSAYVWDDFVDYCVSHELYGAENLSIIPGECGASAVQNIGAYGVEAKDLIDEVEAVEIATGEVHHFKNADCEYSYRQSKFKHEWRNKYLITSVTYRLSKTYQPKLDYGNIRAALAEQGIENPTAAELRQTITDIRNAKLPDPKKIGNAGSFFMNPIVPKAKYEELAAQYERMPHYTIDADHEKIPAGWMIEQCGWKGKSLGRAGVYEKQALVLVNLGGATGADIVRLYKTIQHDVNEMFGIEIHPEVNTSPTPPKEGSA</sequence>
<keyword evidence="14 19" id="KW-0560">Oxidoreductase</keyword>
<evidence type="ECO:0000256" key="14">
    <source>
        <dbReference type="ARBA" id="ARBA00023002"/>
    </source>
</evidence>
<dbReference type="InterPro" id="IPR016169">
    <property type="entry name" value="FAD-bd_PCMH_sub2"/>
</dbReference>
<evidence type="ECO:0000256" key="5">
    <source>
        <dbReference type="ARBA" id="ARBA00012518"/>
    </source>
</evidence>
<accession>A0ABX7XNU2</accession>
<comment type="catalytic activity">
    <reaction evidence="18 19">
        <text>UDP-N-acetyl-alpha-D-muramate + NADP(+) = UDP-N-acetyl-3-O-(1-carboxyvinyl)-alpha-D-glucosamine + NADPH + H(+)</text>
        <dbReference type="Rhea" id="RHEA:12248"/>
        <dbReference type="ChEBI" id="CHEBI:15378"/>
        <dbReference type="ChEBI" id="CHEBI:57783"/>
        <dbReference type="ChEBI" id="CHEBI:58349"/>
        <dbReference type="ChEBI" id="CHEBI:68483"/>
        <dbReference type="ChEBI" id="CHEBI:70757"/>
        <dbReference type="EC" id="1.3.1.98"/>
    </reaction>
</comment>
<evidence type="ECO:0000256" key="13">
    <source>
        <dbReference type="ARBA" id="ARBA00022984"/>
    </source>
</evidence>
<dbReference type="InterPro" id="IPR036318">
    <property type="entry name" value="FAD-bd_PCMH-like_sf"/>
</dbReference>
<comment type="cofactor">
    <cofactor evidence="1 19">
        <name>FAD</name>
        <dbReference type="ChEBI" id="CHEBI:57692"/>
    </cofactor>
</comment>
<dbReference type="PANTHER" id="PTHR21071">
    <property type="entry name" value="UDP-N-ACETYLENOLPYRUVOYLGLUCOSAMINE REDUCTASE"/>
    <property type="match status" value="1"/>
</dbReference>
<dbReference type="SUPFAM" id="SSF56176">
    <property type="entry name" value="FAD-binding/transporter-associated domain-like"/>
    <property type="match status" value="1"/>
</dbReference>
<dbReference type="InterPro" id="IPR006094">
    <property type="entry name" value="Oxid_FAD_bind_N"/>
</dbReference>
<evidence type="ECO:0000256" key="7">
    <source>
        <dbReference type="ARBA" id="ARBA00022490"/>
    </source>
</evidence>
<dbReference type="EC" id="1.3.1.98" evidence="5 19"/>
<name>A0ABX7XNU2_9BACT</name>
<feature type="domain" description="FAD-binding PCMH-type" evidence="20">
    <location>
        <begin position="17"/>
        <end position="184"/>
    </location>
</feature>
<reference evidence="21 22" key="1">
    <citation type="submission" date="2021-03" db="EMBL/GenBank/DDBJ databases">
        <title>Human Oral Microbial Genomes.</title>
        <authorList>
            <person name="Johnston C.D."/>
            <person name="Chen T."/>
            <person name="Dewhirst F.E."/>
        </authorList>
    </citation>
    <scope>NUCLEOTIDE SEQUENCE [LARGE SCALE GENOMIC DNA]</scope>
    <source>
        <strain evidence="21 22">F0054</strain>
    </source>
</reference>
<organism evidence="21 22">
    <name type="scientific">Prevotella melaninogenica</name>
    <dbReference type="NCBI Taxonomy" id="28132"/>
    <lineage>
        <taxon>Bacteria</taxon>
        <taxon>Pseudomonadati</taxon>
        <taxon>Bacteroidota</taxon>
        <taxon>Bacteroidia</taxon>
        <taxon>Bacteroidales</taxon>
        <taxon>Prevotellaceae</taxon>
        <taxon>Prevotella</taxon>
    </lineage>
</organism>
<dbReference type="InterPro" id="IPR036635">
    <property type="entry name" value="MurB_C_sf"/>
</dbReference>
<dbReference type="NCBIfam" id="NF000755">
    <property type="entry name" value="PRK00046.1"/>
    <property type="match status" value="1"/>
</dbReference>
<evidence type="ECO:0000256" key="6">
    <source>
        <dbReference type="ARBA" id="ARBA00015188"/>
    </source>
</evidence>
<keyword evidence="22" id="KW-1185">Reference proteome</keyword>
<evidence type="ECO:0000256" key="2">
    <source>
        <dbReference type="ARBA" id="ARBA00003921"/>
    </source>
</evidence>
<dbReference type="NCBIfam" id="TIGR00179">
    <property type="entry name" value="murB"/>
    <property type="match status" value="1"/>
</dbReference>
<comment type="subcellular location">
    <subcellularLocation>
        <location evidence="3 19">Cytoplasm</location>
    </subcellularLocation>
</comment>
<evidence type="ECO:0000256" key="16">
    <source>
        <dbReference type="ARBA" id="ARBA00023316"/>
    </source>
</evidence>
<comment type="similarity">
    <text evidence="19">Belongs to the MurB family.</text>
</comment>
<dbReference type="Pfam" id="PF02873">
    <property type="entry name" value="MurB_C"/>
    <property type="match status" value="1"/>
</dbReference>
<feature type="active site" description="Proton donor" evidence="19">
    <location>
        <position position="234"/>
    </location>
</feature>
<feature type="active site" evidence="19">
    <location>
        <position position="330"/>
    </location>
</feature>
<gene>
    <name evidence="19 21" type="primary">murB</name>
    <name evidence="21" type="ORF">J5A58_06425</name>
</gene>